<feature type="domain" description="D-apionate lactonase N-terminal" evidence="1">
    <location>
        <begin position="3"/>
        <end position="217"/>
    </location>
</feature>
<evidence type="ECO:0000259" key="2">
    <source>
        <dbReference type="Pfam" id="PF25838"/>
    </source>
</evidence>
<accession>A0A6M0IEA4</accession>
<evidence type="ECO:0000313" key="3">
    <source>
        <dbReference type="EMBL" id="NEU66095.1"/>
    </source>
</evidence>
<protein>
    <submittedName>
        <fullName evidence="3">Uncharacterized protein</fullName>
    </submittedName>
</protein>
<name>A0A6M0IEA4_9BACT</name>
<dbReference type="EMBL" id="JAAGNZ010000001">
    <property type="protein sequence ID" value="NEU66095.1"/>
    <property type="molecule type" value="Genomic_DNA"/>
</dbReference>
<feature type="domain" description="D-apionate lactonase TIM barrel" evidence="2">
    <location>
        <begin position="251"/>
        <end position="515"/>
    </location>
</feature>
<proteinExistence type="predicted"/>
<keyword evidence="4" id="KW-1185">Reference proteome</keyword>
<reference evidence="3 4" key="1">
    <citation type="submission" date="2020-02" db="EMBL/GenBank/DDBJ databases">
        <title>Draft genome sequence of two Spirosoma agri KCTC 52727 and Spirosoma terrae KCTC 52035.</title>
        <authorList>
            <person name="Rojas J."/>
            <person name="Ambika Manirajan B."/>
            <person name="Ratering S."/>
            <person name="Suarez C."/>
            <person name="Schnell S."/>
        </authorList>
    </citation>
    <scope>NUCLEOTIDE SEQUENCE [LARGE SCALE GENOMIC DNA]</scope>
    <source>
        <strain evidence="3 4">KCTC 52727</strain>
    </source>
</reference>
<dbReference type="Pfam" id="PF25838">
    <property type="entry name" value="Apionate_lact_M"/>
    <property type="match status" value="1"/>
</dbReference>
<organism evidence="3 4">
    <name type="scientific">Spirosoma agri</name>
    <dbReference type="NCBI Taxonomy" id="1987381"/>
    <lineage>
        <taxon>Bacteria</taxon>
        <taxon>Pseudomonadati</taxon>
        <taxon>Bacteroidota</taxon>
        <taxon>Cytophagia</taxon>
        <taxon>Cytophagales</taxon>
        <taxon>Cytophagaceae</taxon>
        <taxon>Spirosoma</taxon>
    </lineage>
</organism>
<dbReference type="Pfam" id="PF25837">
    <property type="entry name" value="Apionate_lact_N"/>
    <property type="match status" value="1"/>
</dbReference>
<evidence type="ECO:0000259" key="1">
    <source>
        <dbReference type="Pfam" id="PF25837"/>
    </source>
</evidence>
<evidence type="ECO:0000313" key="4">
    <source>
        <dbReference type="Proteomes" id="UP000477386"/>
    </source>
</evidence>
<sequence>MNQTPNFLQAGPIRVCYETGFLRYVSLGDTEILRIIYFAIRDHNWLTASITLSDQVIDKTADSFSITYTWHVNDLGIRMEGKVAIRGDAEGTISVDFYGRALNAFQKNRIGLCVLHPLDGVLGQPAQLVAPDGRITNSHFPVFISPHQPFLSIESMRWKPASGAVWQLDFSGDVFETEDQRNWTDTSFKTYSTPASQPFPVAVSAGDEFHQQVRFSRSTQTIADDVIPEDEQMFTRVNQILSETQPTHPRIGVGQRTAGPPLTNEEADLLRTLRLSHLRVDVFFNLPNWQTLLTNAIADATLLSVPLELAAFFGNDPITELRTLQHFLQDQSASVYSIILYQAATLTTSTELLQTLVPLVREGWPATAIGGGTDDNFVELNRNRFAMELVDFLVYSVNPQVHASDDLTLLENIAGQAETVVTARQFSDGKPIHISPVTLRPRYITLTGTAIERLNAPADPRQFTDFGADWTRQSLSALANAGVASITYYQSHGPTGLVDGNMMSPAFTVLEAFQREHDNP</sequence>
<comment type="caution">
    <text evidence="3">The sequence shown here is derived from an EMBL/GenBank/DDBJ whole genome shotgun (WGS) entry which is preliminary data.</text>
</comment>
<dbReference type="InterPro" id="IPR058788">
    <property type="entry name" value="ApnL_N"/>
</dbReference>
<dbReference type="InterPro" id="IPR058787">
    <property type="entry name" value="ApnL_M"/>
</dbReference>
<dbReference type="AlphaFoldDB" id="A0A6M0IEA4"/>
<dbReference type="Proteomes" id="UP000477386">
    <property type="component" value="Unassembled WGS sequence"/>
</dbReference>
<gene>
    <name evidence="3" type="ORF">GK091_04315</name>
</gene>
<dbReference type="RefSeq" id="WP_164035378.1">
    <property type="nucleotide sequence ID" value="NZ_JAAGNZ010000001.1"/>
</dbReference>